<dbReference type="OMA" id="EVNMICL"/>
<dbReference type="PROSITE" id="PS50846">
    <property type="entry name" value="HMA_2"/>
    <property type="match status" value="1"/>
</dbReference>
<dbReference type="InterPro" id="IPR006121">
    <property type="entry name" value="HMA_dom"/>
</dbReference>
<feature type="domain" description="HMA" evidence="2">
    <location>
        <begin position="2"/>
        <end position="67"/>
    </location>
</feature>
<evidence type="ECO:0000259" key="2">
    <source>
        <dbReference type="PROSITE" id="PS50846"/>
    </source>
</evidence>
<dbReference type="Proteomes" id="UP000035740">
    <property type="component" value="Unassembled WGS sequence"/>
</dbReference>
<feature type="compositionally biased region" description="Basic and acidic residues" evidence="1">
    <location>
        <begin position="72"/>
        <end position="117"/>
    </location>
</feature>
<dbReference type="PANTHER" id="PTHR46932:SF12">
    <property type="entry name" value="HEAVY METAL-ASSOCIATED ISOPRENYLATED PLANT PROTEIN 47"/>
    <property type="match status" value="1"/>
</dbReference>
<dbReference type="GO" id="GO:0046872">
    <property type="term" value="F:metal ion binding"/>
    <property type="evidence" value="ECO:0007669"/>
    <property type="project" value="InterPro"/>
</dbReference>
<sequence length="167" mass="18937">MKQKIVIKVQMRCGKCRKEAMKIAASAEGVLSVTMQGKDKDEIVVVGNEVDSAGLCAALRKKVGVSDLLSVEEVKDPKPEEKKKEEKKAVEEKKAEKVEEKKPEKEEKKPEKEKTSESKPSTPEPTIIYHHYPPNYNYPPPNYYGCQNPPQCYMYTYDDHNPSCSVM</sequence>
<gene>
    <name evidence="3" type="ORF">BVRB_016430</name>
</gene>
<dbReference type="InterPro" id="IPR042885">
    <property type="entry name" value="HIPP47/16"/>
</dbReference>
<dbReference type="EMBL" id="KQ091328">
    <property type="protein sequence ID" value="KMS94670.1"/>
    <property type="molecule type" value="Genomic_DNA"/>
</dbReference>
<dbReference type="Gramene" id="KMS94670">
    <property type="protein sequence ID" value="KMS94670"/>
    <property type="gene ID" value="BVRB_016430"/>
</dbReference>
<dbReference type="eggNOG" id="KOG0017">
    <property type="taxonomic scope" value="Eukaryota"/>
</dbReference>
<protein>
    <recommendedName>
        <fullName evidence="2">HMA domain-containing protein</fullName>
    </recommendedName>
</protein>
<proteinExistence type="predicted"/>
<name>A0A0J8DV09_BETVV</name>
<dbReference type="KEGG" id="bvg:104885395"/>
<evidence type="ECO:0000313" key="4">
    <source>
        <dbReference type="Proteomes" id="UP000035740"/>
    </source>
</evidence>
<evidence type="ECO:0000256" key="1">
    <source>
        <dbReference type="SAM" id="MobiDB-lite"/>
    </source>
</evidence>
<dbReference type="PANTHER" id="PTHR46932">
    <property type="entry name" value="HEAVY METAL-ASSOCIATED ISOPRENYLATED PLANT PROTEIN 47"/>
    <property type="match status" value="1"/>
</dbReference>
<evidence type="ECO:0000313" key="3">
    <source>
        <dbReference type="EMBL" id="KMS94670.1"/>
    </source>
</evidence>
<feature type="region of interest" description="Disordered" evidence="1">
    <location>
        <begin position="68"/>
        <end position="132"/>
    </location>
</feature>
<dbReference type="Gene3D" id="3.30.70.100">
    <property type="match status" value="1"/>
</dbReference>
<reference evidence="3 4" key="1">
    <citation type="journal article" date="2014" name="Nature">
        <title>The genome of the recently domesticated crop plant sugar beet (Beta vulgaris).</title>
        <authorList>
            <person name="Dohm J.C."/>
            <person name="Minoche A.E."/>
            <person name="Holtgrawe D."/>
            <person name="Capella-Gutierrez S."/>
            <person name="Zakrzewski F."/>
            <person name="Tafer H."/>
            <person name="Rupp O."/>
            <person name="Sorensen T.R."/>
            <person name="Stracke R."/>
            <person name="Reinhardt R."/>
            <person name="Goesmann A."/>
            <person name="Kraft T."/>
            <person name="Schulz B."/>
            <person name="Stadler P.F."/>
            <person name="Schmidt T."/>
            <person name="Gabaldon T."/>
            <person name="Lehrach H."/>
            <person name="Weisshaar B."/>
            <person name="Himmelbauer H."/>
        </authorList>
    </citation>
    <scope>NUCLEOTIDE SEQUENCE [LARGE SCALE GENOMIC DNA]</scope>
    <source>
        <tissue evidence="3">Taproot</tissue>
    </source>
</reference>
<dbReference type="OrthoDB" id="692882at2759"/>
<accession>A0A0J8DV09</accession>
<keyword evidence="4" id="KW-1185">Reference proteome</keyword>
<dbReference type="AlphaFoldDB" id="A0A0J8DV09"/>
<organism evidence="3 4">
    <name type="scientific">Beta vulgaris subsp. vulgaris</name>
    <name type="common">Beet</name>
    <dbReference type="NCBI Taxonomy" id="3555"/>
    <lineage>
        <taxon>Eukaryota</taxon>
        <taxon>Viridiplantae</taxon>
        <taxon>Streptophyta</taxon>
        <taxon>Embryophyta</taxon>
        <taxon>Tracheophyta</taxon>
        <taxon>Spermatophyta</taxon>
        <taxon>Magnoliopsida</taxon>
        <taxon>eudicotyledons</taxon>
        <taxon>Gunneridae</taxon>
        <taxon>Pentapetalae</taxon>
        <taxon>Caryophyllales</taxon>
        <taxon>Chenopodiaceae</taxon>
        <taxon>Betoideae</taxon>
        <taxon>Beta</taxon>
    </lineage>
</organism>